<proteinExistence type="predicted"/>
<evidence type="ECO:0000313" key="1">
    <source>
        <dbReference type="EMBL" id="ATX82212.1"/>
    </source>
</evidence>
<name>A0A2K8L522_9PROT</name>
<dbReference type="EMBL" id="CP018800">
    <property type="protein sequence ID" value="ATX82212.1"/>
    <property type="molecule type" value="Genomic_DNA"/>
</dbReference>
<gene>
    <name evidence="1" type="ORF">Ga0123462_1349</name>
</gene>
<reference evidence="1 2" key="1">
    <citation type="submission" date="2016-12" db="EMBL/GenBank/DDBJ databases">
        <title>Isolation and genomic insights into novel planktonic Zetaproteobacteria from stratified waters of the Chesapeake Bay.</title>
        <authorList>
            <person name="McAllister S.M."/>
            <person name="Kato S."/>
            <person name="Chan C.S."/>
            <person name="Chiu B.K."/>
            <person name="Field E.K."/>
        </authorList>
    </citation>
    <scope>NUCLEOTIDE SEQUENCE [LARGE SCALE GENOMIC DNA]</scope>
    <source>
        <strain evidence="1 2">CP-8</strain>
    </source>
</reference>
<protein>
    <submittedName>
        <fullName evidence="1">Uncharacterized protein</fullName>
    </submittedName>
</protein>
<sequence length="120" mass="13344">MCCPDRGVIVGRKIERLLDRNAAPRLGKHPGSLLRPQFSAVQNLCWSRLLEQAQKTRRTGYIFPSLIGERTIGVLAFSFRQTVLNQIEPHISLPRMTLAPDYAIVALLIKGQPGNPLGIT</sequence>
<dbReference type="Proteomes" id="UP000231637">
    <property type="component" value="Chromosome"/>
</dbReference>
<keyword evidence="2" id="KW-1185">Reference proteome</keyword>
<dbReference type="KEGG" id="mfn:Ga0123462_1349"/>
<evidence type="ECO:0000313" key="2">
    <source>
        <dbReference type="Proteomes" id="UP000231637"/>
    </source>
</evidence>
<dbReference type="AlphaFoldDB" id="A0A2K8L522"/>
<organism evidence="1 2">
    <name type="scientific">Mariprofundus ferrinatatus</name>
    <dbReference type="NCBI Taxonomy" id="1921087"/>
    <lineage>
        <taxon>Bacteria</taxon>
        <taxon>Pseudomonadati</taxon>
        <taxon>Pseudomonadota</taxon>
        <taxon>Candidatius Mariprofundia</taxon>
        <taxon>Mariprofundales</taxon>
        <taxon>Mariprofundaceae</taxon>
        <taxon>Mariprofundus</taxon>
    </lineage>
</organism>
<accession>A0A2K8L522</accession>